<dbReference type="AlphaFoldDB" id="A0A840CA34"/>
<dbReference type="PROSITE" id="PS51186">
    <property type="entry name" value="GNAT"/>
    <property type="match status" value="1"/>
</dbReference>
<dbReference type="SUPFAM" id="SSF55729">
    <property type="entry name" value="Acyl-CoA N-acyltransferases (Nat)"/>
    <property type="match status" value="1"/>
</dbReference>
<dbReference type="PANTHER" id="PTHR43451:SF1">
    <property type="entry name" value="ACETYLTRANSFERASE"/>
    <property type="match status" value="1"/>
</dbReference>
<evidence type="ECO:0000313" key="3">
    <source>
        <dbReference type="Proteomes" id="UP000585681"/>
    </source>
</evidence>
<dbReference type="Pfam" id="PF13673">
    <property type="entry name" value="Acetyltransf_10"/>
    <property type="match status" value="1"/>
</dbReference>
<dbReference type="RefSeq" id="WP_054538452.1">
    <property type="nucleotide sequence ID" value="NZ_JACIEQ010000001.1"/>
</dbReference>
<keyword evidence="3" id="KW-1185">Reference proteome</keyword>
<gene>
    <name evidence="2" type="ORF">GGR17_000209</name>
</gene>
<sequence>MPPYQIRHVHPGDGPAAHHVLHAAVHQGAAAFYSAAERAAWAPDGPPAPDWEPRLLSGHTLVAEDRAGAMIGFMTLGHDGFLDFAYVAPGWMGKGVGDALYAALEPIARAAGLRVLSTEASHLARRFFHRHGWATVARQSAIRDGVAITNFRMECPLP</sequence>
<dbReference type="GO" id="GO:0016747">
    <property type="term" value="F:acyltransferase activity, transferring groups other than amino-acyl groups"/>
    <property type="evidence" value="ECO:0007669"/>
    <property type="project" value="InterPro"/>
</dbReference>
<proteinExistence type="predicted"/>
<dbReference type="PANTHER" id="PTHR43451">
    <property type="entry name" value="ACETYLTRANSFERASE (GNAT) FAMILY PROTEIN"/>
    <property type="match status" value="1"/>
</dbReference>
<dbReference type="EC" id="2.3.1.-" evidence="2"/>
<dbReference type="Proteomes" id="UP000585681">
    <property type="component" value="Unassembled WGS sequence"/>
</dbReference>
<organism evidence="2 3">
    <name type="scientific">Actibacterium naphthalenivorans</name>
    <dbReference type="NCBI Taxonomy" id="1614693"/>
    <lineage>
        <taxon>Bacteria</taxon>
        <taxon>Pseudomonadati</taxon>
        <taxon>Pseudomonadota</taxon>
        <taxon>Alphaproteobacteria</taxon>
        <taxon>Rhodobacterales</taxon>
        <taxon>Roseobacteraceae</taxon>
        <taxon>Actibacterium</taxon>
    </lineage>
</organism>
<dbReference type="Gene3D" id="3.40.630.30">
    <property type="match status" value="1"/>
</dbReference>
<keyword evidence="2" id="KW-0808">Transferase</keyword>
<evidence type="ECO:0000259" key="1">
    <source>
        <dbReference type="PROSITE" id="PS51186"/>
    </source>
</evidence>
<feature type="domain" description="N-acetyltransferase" evidence="1">
    <location>
        <begin position="4"/>
        <end position="158"/>
    </location>
</feature>
<dbReference type="EMBL" id="JACIEQ010000001">
    <property type="protein sequence ID" value="MBB4020418.1"/>
    <property type="molecule type" value="Genomic_DNA"/>
</dbReference>
<evidence type="ECO:0000313" key="2">
    <source>
        <dbReference type="EMBL" id="MBB4020418.1"/>
    </source>
</evidence>
<accession>A0A840CA34</accession>
<reference evidence="2" key="1">
    <citation type="submission" date="2020-08" db="EMBL/GenBank/DDBJ databases">
        <title>Genomic Encyclopedia of Type Strains, Phase IV (KMG-IV): sequencing the most valuable type-strain genomes for metagenomic binning, comparative biology and taxonomic classification.</title>
        <authorList>
            <person name="Goeker M."/>
        </authorList>
    </citation>
    <scope>NUCLEOTIDE SEQUENCE [LARGE SCALE GENOMIC DNA]</scope>
    <source>
        <strain evidence="2">DSM 105040</strain>
    </source>
</reference>
<dbReference type="InterPro" id="IPR000182">
    <property type="entry name" value="GNAT_dom"/>
</dbReference>
<comment type="caution">
    <text evidence="2">The sequence shown here is derived from an EMBL/GenBank/DDBJ whole genome shotgun (WGS) entry which is preliminary data.</text>
</comment>
<dbReference type="InterPro" id="IPR016181">
    <property type="entry name" value="Acyl_CoA_acyltransferase"/>
</dbReference>
<dbReference type="CDD" id="cd04301">
    <property type="entry name" value="NAT_SF"/>
    <property type="match status" value="1"/>
</dbReference>
<name>A0A840CA34_9RHOB</name>
<keyword evidence="2" id="KW-0012">Acyltransferase</keyword>
<dbReference type="InterPro" id="IPR052564">
    <property type="entry name" value="N-acetyltrans/Recomb-assoc"/>
</dbReference>
<protein>
    <submittedName>
        <fullName evidence="2">Putative acetyltransferase</fullName>
        <ecNumber evidence="2">2.3.1.-</ecNumber>
    </submittedName>
</protein>